<evidence type="ECO:0000313" key="3">
    <source>
        <dbReference type="Proteomes" id="UP000794436"/>
    </source>
</evidence>
<name>A0A8K1CQ00_PYTOL</name>
<dbReference type="EMBL" id="SPLM01000036">
    <property type="protein sequence ID" value="TMW66522.1"/>
    <property type="molecule type" value="Genomic_DNA"/>
</dbReference>
<keyword evidence="3" id="KW-1185">Reference proteome</keyword>
<comment type="caution">
    <text evidence="2">The sequence shown here is derived from an EMBL/GenBank/DDBJ whole genome shotgun (WGS) entry which is preliminary data.</text>
</comment>
<gene>
    <name evidence="2" type="ORF">Poli38472_004287</name>
</gene>
<protein>
    <submittedName>
        <fullName evidence="2">Uncharacterized protein</fullName>
    </submittedName>
</protein>
<reference evidence="2" key="1">
    <citation type="submission" date="2019-03" db="EMBL/GenBank/DDBJ databases">
        <title>Long read genome sequence of the mycoparasitic Pythium oligandrum ATCC 38472 isolated from sugarbeet rhizosphere.</title>
        <authorList>
            <person name="Gaulin E."/>
        </authorList>
    </citation>
    <scope>NUCLEOTIDE SEQUENCE</scope>
    <source>
        <strain evidence="2">ATCC 38472_TT</strain>
    </source>
</reference>
<evidence type="ECO:0000256" key="1">
    <source>
        <dbReference type="SAM" id="MobiDB-lite"/>
    </source>
</evidence>
<proteinExistence type="predicted"/>
<feature type="region of interest" description="Disordered" evidence="1">
    <location>
        <begin position="447"/>
        <end position="472"/>
    </location>
</feature>
<accession>A0A8K1CQ00</accession>
<organism evidence="2 3">
    <name type="scientific">Pythium oligandrum</name>
    <name type="common">Mycoparasitic fungus</name>
    <dbReference type="NCBI Taxonomy" id="41045"/>
    <lineage>
        <taxon>Eukaryota</taxon>
        <taxon>Sar</taxon>
        <taxon>Stramenopiles</taxon>
        <taxon>Oomycota</taxon>
        <taxon>Peronosporomycetes</taxon>
        <taxon>Pythiales</taxon>
        <taxon>Pythiaceae</taxon>
        <taxon>Pythium</taxon>
    </lineage>
</organism>
<dbReference type="OrthoDB" id="128950at2759"/>
<dbReference type="AlphaFoldDB" id="A0A8K1CQ00"/>
<evidence type="ECO:0000313" key="2">
    <source>
        <dbReference type="EMBL" id="TMW66522.1"/>
    </source>
</evidence>
<dbReference type="Proteomes" id="UP000794436">
    <property type="component" value="Unassembled WGS sequence"/>
</dbReference>
<sequence length="877" mass="96635">MGGMTRWLVRAEDALLAMEQDESGGIYATRVTVDAETRVVRHGAQQRVALPFKKEERVEILAVEEVQDRDLGLMTTVMVLRSLEEDETGSKTPPQKRMRRDSTLVRLRFCSLWKTDDSWALESLGDVAVPSALRDVRVFLTHGPHAIVFDPKTQTVTLVSKNSNADGEAAFAVASYDQSACTLTQANVKVLSCEYVDDLVTTTPHIRIHYTSANASSDSQTDLYLHHYWSALTPLDANTKLGSCSYMPQSIGSSSHEQITSFLLVPRSPLGVSKSLSTTRYNLVEAAHRSILLRPSTLSLIGTSANTLYVVSNGIIMSTIVLNGPPRYIRCVGSVLSSSNRLTIEVRCADSDSSFYLLSIGTTSKQSSAISVLQQFSFVGDCFLDFPVNETSNGEEHMILLNRSDKGAADHLVFLERLLRKSVLLSIRQSEDIDTSKTSCHRLKLRVEKENNGQQNGPRRKRARTEAPKGSQDAFQCIERIKVGARTNRQVEHSEDDDSVVHSLRHSPASRQQLLTLLKSLEHRHSIGLEQLRRLEAITRDKERMASALMMFLSPSVFNASNLIGQEAGPIMHSVISLGATGVTSSVAPAACEANPLYRVLSTTIHSFDVSRSSLSMSSTIQCRSDVVDISQLAVSTTVPGSLDPSGHRSWTRIISVDHIKKILEARVILELPISYLSSPVDSVVDIAVWVHSYASDGVDLTSMAGLYKIEAATLVERHAPRLPSCVESSMCATSELVLVSGGSSIPAIIRTARMKGQIEFPLSRPQVALVSISDLDFRAQVLSIRSLRCALPRDVVLLSNLLARASMKTTRSLLGALKVEMEMLQTLEAGSRLKGETKGSVLSRLFRQQTRTDLDAYALLTILQRRIDFHSLWYQQ</sequence>